<dbReference type="AlphaFoldDB" id="A0A0F9VQR8"/>
<sequence length="387" mass="41831">MPNHPIINFNSGELSKLIDARSDIDKYAAGCRVLENMIPRVYGIAERRPGLQFILAADDNAVAGRIIPFIYSNAIAYVIEMGDQVFRFFFDGGVVLDGASAVETATPYVEADLFQVQFIQSLDVLYLTHQDYAPRTLSRTSATVFALAAIEFKFGPFLQRNDYLEDDDVTLTCSVIAAAASGTLTASAATFLSGHVGSLWKLTLPRVNTSVKGTATGTGVIDAAIDVDGPFTFKTSGHWGATIELQRNEDSNGWETFRTWTSVLSAGVGSLNAQYTGIEYAQNTQYRMNVTTYSGGTVQASLTVNTSTQSGIVKITAVTNSTSATATVISKLASTDTTKQWNEGAWSGVRGYPKTVCIFQSRAIYASTSFQPQTLWFSQTGAYSIIT</sequence>
<accession>A0A0F9VQR8</accession>
<reference evidence="1" key="1">
    <citation type="journal article" date="2015" name="Nature">
        <title>Complex archaea that bridge the gap between prokaryotes and eukaryotes.</title>
        <authorList>
            <person name="Spang A."/>
            <person name="Saw J.H."/>
            <person name="Jorgensen S.L."/>
            <person name="Zaremba-Niedzwiedzka K."/>
            <person name="Martijn J."/>
            <person name="Lind A.E."/>
            <person name="van Eijk R."/>
            <person name="Schleper C."/>
            <person name="Guy L."/>
            <person name="Ettema T.J."/>
        </authorList>
    </citation>
    <scope>NUCLEOTIDE SEQUENCE</scope>
</reference>
<name>A0A0F9VQR8_9ZZZZ</name>
<evidence type="ECO:0000313" key="1">
    <source>
        <dbReference type="EMBL" id="KKN75796.1"/>
    </source>
</evidence>
<proteinExistence type="predicted"/>
<organism evidence="1">
    <name type="scientific">marine sediment metagenome</name>
    <dbReference type="NCBI Taxonomy" id="412755"/>
    <lineage>
        <taxon>unclassified sequences</taxon>
        <taxon>metagenomes</taxon>
        <taxon>ecological metagenomes</taxon>
    </lineage>
</organism>
<comment type="caution">
    <text evidence="1">The sequence shown here is derived from an EMBL/GenBank/DDBJ whole genome shotgun (WGS) entry which is preliminary data.</text>
</comment>
<dbReference type="EMBL" id="LAZR01000303">
    <property type="protein sequence ID" value="KKN75796.1"/>
    <property type="molecule type" value="Genomic_DNA"/>
</dbReference>
<gene>
    <name evidence="1" type="ORF">LCGC14_0376720</name>
</gene>
<protein>
    <submittedName>
        <fullName evidence="1">Uncharacterized protein</fullName>
    </submittedName>
</protein>